<gene>
    <name evidence="1" type="ORF">D8S85_12265</name>
</gene>
<dbReference type="Proteomes" id="UP000270673">
    <property type="component" value="Chromosome"/>
</dbReference>
<dbReference type="PROSITE" id="PS51257">
    <property type="entry name" value="PROKAR_LIPOPROTEIN"/>
    <property type="match status" value="1"/>
</dbReference>
<dbReference type="AlphaFoldDB" id="A0A3S9VUT8"/>
<sequence>MRKNKFLYVLLLSVLFSACDKEDNLTPSNLGKDWFTIENSEDPVDRAIYQFYEETGIPVFYNDTIGQETRVDNWGNSYTHYEILQFSSSALGGTETPNPFSAYELCPKESVIDGLEFLREEIVPVLPESIKIRSFLLLKSLTPRNSTTSKEAFKGLNTVLISRVAEFRNMSDAERQNMKGAVLNAVLATPVAAYTEELAAFYQTTRGCYTQANLYGCAGWYFYNRYGFSDPRTVGFLKDPNPYDYSNMPTETQDVGMYISAIFTSTPEEFQASYGAFDAVMTKYRIMVSVLKKIGVSI</sequence>
<proteinExistence type="predicted"/>
<dbReference type="OrthoDB" id="636744at2"/>
<evidence type="ECO:0000313" key="1">
    <source>
        <dbReference type="EMBL" id="AZS30241.1"/>
    </source>
</evidence>
<evidence type="ECO:0000313" key="2">
    <source>
        <dbReference type="Proteomes" id="UP000270673"/>
    </source>
</evidence>
<dbReference type="KEGG" id="buy:D8S85_12265"/>
<dbReference type="RefSeq" id="WP_106480899.1">
    <property type="nucleotide sequence ID" value="NZ_CP032819.1"/>
</dbReference>
<organism evidence="1 2">
    <name type="scientific">Butyricimonas faecalis</name>
    <dbReference type="NCBI Taxonomy" id="2093856"/>
    <lineage>
        <taxon>Bacteria</taxon>
        <taxon>Pseudomonadati</taxon>
        <taxon>Bacteroidota</taxon>
        <taxon>Bacteroidia</taxon>
        <taxon>Bacteroidales</taxon>
        <taxon>Odoribacteraceae</taxon>
        <taxon>Butyricimonas</taxon>
    </lineage>
</organism>
<accession>A0A3S9VUT8</accession>
<protein>
    <submittedName>
        <fullName evidence="1">Uncharacterized protein</fullName>
    </submittedName>
</protein>
<keyword evidence="2" id="KW-1185">Reference proteome</keyword>
<dbReference type="EMBL" id="CP032819">
    <property type="protein sequence ID" value="AZS30241.1"/>
    <property type="molecule type" value="Genomic_DNA"/>
</dbReference>
<name>A0A3S9VUT8_9BACT</name>
<reference evidence="1 2" key="1">
    <citation type="submission" date="2018-10" db="EMBL/GenBank/DDBJ databases">
        <title>Butyricimonas faecalis sp. nov., isolated from human faeces and emended description of the genus Butyricimonas.</title>
        <authorList>
            <person name="Le Roy T."/>
            <person name="Van der Smissen P."/>
            <person name="Paquot A."/>
            <person name="Delzenne N."/>
            <person name="Muccioli G."/>
            <person name="Collet J.-F."/>
            <person name="Cani P.D."/>
        </authorList>
    </citation>
    <scope>NUCLEOTIDE SEQUENCE [LARGE SCALE GENOMIC DNA]</scope>
    <source>
        <strain evidence="1 2">H184</strain>
    </source>
</reference>